<dbReference type="InterPro" id="IPR003593">
    <property type="entry name" value="AAA+_ATPase"/>
</dbReference>
<keyword evidence="6" id="KW-0547">Nucleotide-binding</keyword>
<feature type="transmembrane region" description="Helical" evidence="11">
    <location>
        <begin position="579"/>
        <end position="600"/>
    </location>
</feature>
<dbReference type="InterPro" id="IPR003439">
    <property type="entry name" value="ABC_transporter-like_ATP-bd"/>
</dbReference>
<feature type="region of interest" description="Disordered" evidence="10">
    <location>
        <begin position="1"/>
        <end position="49"/>
    </location>
</feature>
<evidence type="ECO:0000256" key="9">
    <source>
        <dbReference type="ARBA" id="ARBA00023136"/>
    </source>
</evidence>
<feature type="transmembrane region" description="Helical" evidence="11">
    <location>
        <begin position="1279"/>
        <end position="1299"/>
    </location>
</feature>
<evidence type="ECO:0000256" key="8">
    <source>
        <dbReference type="ARBA" id="ARBA00022989"/>
    </source>
</evidence>
<name>A0AAW0KPT8_QUESU</name>
<feature type="compositionally biased region" description="Basic and acidic residues" evidence="10">
    <location>
        <begin position="1"/>
        <end position="14"/>
    </location>
</feature>
<dbReference type="CDD" id="cd03232">
    <property type="entry name" value="ABCG_PDR_domain2"/>
    <property type="match status" value="1"/>
</dbReference>
<comment type="similarity">
    <text evidence="2">Belongs to the ABC transporter superfamily. ABCG family. PDR (TC 3.A.1.205) subfamily.</text>
</comment>
<keyword evidence="3" id="KW-0813">Transport</keyword>
<keyword evidence="8 11" id="KW-1133">Transmembrane helix</keyword>
<dbReference type="FunFam" id="3.40.50.300:FF:000059">
    <property type="entry name" value="ABC transporter G family member 40"/>
    <property type="match status" value="1"/>
</dbReference>
<feature type="compositionally biased region" description="Basic and acidic residues" evidence="10">
    <location>
        <begin position="742"/>
        <end position="759"/>
    </location>
</feature>
<dbReference type="Proteomes" id="UP000237347">
    <property type="component" value="Unassembled WGS sequence"/>
</dbReference>
<protein>
    <submittedName>
        <fullName evidence="13">Abc transporter g family member 36</fullName>
    </submittedName>
</protein>
<evidence type="ECO:0000256" key="4">
    <source>
        <dbReference type="ARBA" id="ARBA00022692"/>
    </source>
</evidence>
<keyword evidence="5" id="KW-0677">Repeat</keyword>
<reference evidence="13 14" key="1">
    <citation type="journal article" date="2018" name="Sci. Data">
        <title>The draft genome sequence of cork oak.</title>
        <authorList>
            <person name="Ramos A.M."/>
            <person name="Usie A."/>
            <person name="Barbosa P."/>
            <person name="Barros P.M."/>
            <person name="Capote T."/>
            <person name="Chaves I."/>
            <person name="Simoes F."/>
            <person name="Abreu I."/>
            <person name="Carrasquinho I."/>
            <person name="Faro C."/>
            <person name="Guimaraes J.B."/>
            <person name="Mendonca D."/>
            <person name="Nobrega F."/>
            <person name="Rodrigues L."/>
            <person name="Saibo N.J.M."/>
            <person name="Varela M.C."/>
            <person name="Egas C."/>
            <person name="Matos J."/>
            <person name="Miguel C.M."/>
            <person name="Oliveira M.M."/>
            <person name="Ricardo C.P."/>
            <person name="Goncalves S."/>
        </authorList>
    </citation>
    <scope>NUCLEOTIDE SEQUENCE [LARGE SCALE GENOMIC DNA]</scope>
    <source>
        <strain evidence="14">cv. HL8</strain>
    </source>
</reference>
<evidence type="ECO:0000259" key="12">
    <source>
        <dbReference type="PROSITE" id="PS50893"/>
    </source>
</evidence>
<keyword evidence="7" id="KW-0067">ATP-binding</keyword>
<evidence type="ECO:0000256" key="10">
    <source>
        <dbReference type="SAM" id="MobiDB-lite"/>
    </source>
</evidence>
<dbReference type="PANTHER" id="PTHR48040">
    <property type="entry name" value="PLEIOTROPIC DRUG RESISTANCE PROTEIN 1-LIKE ISOFORM X1"/>
    <property type="match status" value="1"/>
</dbReference>
<dbReference type="GO" id="GO:0016887">
    <property type="term" value="F:ATP hydrolysis activity"/>
    <property type="evidence" value="ECO:0007669"/>
    <property type="project" value="InterPro"/>
</dbReference>
<feature type="transmembrane region" description="Helical" evidence="11">
    <location>
        <begin position="1331"/>
        <end position="1354"/>
    </location>
</feature>
<feature type="transmembrane region" description="Helical" evidence="11">
    <location>
        <begin position="692"/>
        <end position="718"/>
    </location>
</feature>
<dbReference type="InterPro" id="IPR043926">
    <property type="entry name" value="ABCG_dom"/>
</dbReference>
<dbReference type="Pfam" id="PF01061">
    <property type="entry name" value="ABC2_membrane"/>
    <property type="match status" value="2"/>
</dbReference>
<dbReference type="PANTHER" id="PTHR48040:SF28">
    <property type="entry name" value="ABC TRANSPORTER G FAMILY MEMBER 39-LIKE"/>
    <property type="match status" value="1"/>
</dbReference>
<dbReference type="Gene3D" id="3.40.50.300">
    <property type="entry name" value="P-loop containing nucleotide triphosphate hydrolases"/>
    <property type="match status" value="2"/>
</dbReference>
<evidence type="ECO:0000256" key="3">
    <source>
        <dbReference type="ARBA" id="ARBA00022448"/>
    </source>
</evidence>
<gene>
    <name evidence="13" type="primary">ABCG36_1</name>
    <name evidence="13" type="ORF">CFP56_015700</name>
</gene>
<dbReference type="FunFam" id="3.40.50.300:FF:000532">
    <property type="entry name" value="ABC transporter G family member 34"/>
    <property type="match status" value="1"/>
</dbReference>
<evidence type="ECO:0000256" key="5">
    <source>
        <dbReference type="ARBA" id="ARBA00022737"/>
    </source>
</evidence>
<evidence type="ECO:0000256" key="7">
    <source>
        <dbReference type="ARBA" id="ARBA00022840"/>
    </source>
</evidence>
<dbReference type="PROSITE" id="PS50893">
    <property type="entry name" value="ABC_TRANSPORTER_2"/>
    <property type="match status" value="2"/>
</dbReference>
<evidence type="ECO:0000256" key="6">
    <source>
        <dbReference type="ARBA" id="ARBA00022741"/>
    </source>
</evidence>
<feature type="transmembrane region" description="Helical" evidence="11">
    <location>
        <begin position="515"/>
        <end position="534"/>
    </location>
</feature>
<dbReference type="InterPro" id="IPR034003">
    <property type="entry name" value="ABCG_PDR_2"/>
</dbReference>
<dbReference type="Pfam" id="PF14510">
    <property type="entry name" value="ABC_trans_N"/>
    <property type="match status" value="1"/>
</dbReference>
<feature type="domain" description="ABC transporter" evidence="12">
    <location>
        <begin position="817"/>
        <end position="1070"/>
    </location>
</feature>
<evidence type="ECO:0000256" key="11">
    <source>
        <dbReference type="SAM" id="Phobius"/>
    </source>
</evidence>
<dbReference type="GO" id="GO:0005524">
    <property type="term" value="F:ATP binding"/>
    <property type="evidence" value="ECO:0007669"/>
    <property type="project" value="UniProtKB-KW"/>
</dbReference>
<feature type="region of interest" description="Disordered" evidence="10">
    <location>
        <begin position="733"/>
        <end position="773"/>
    </location>
</feature>
<evidence type="ECO:0000256" key="2">
    <source>
        <dbReference type="ARBA" id="ARBA00006012"/>
    </source>
</evidence>
<organism evidence="13 14">
    <name type="scientific">Quercus suber</name>
    <name type="common">Cork oak</name>
    <dbReference type="NCBI Taxonomy" id="58331"/>
    <lineage>
        <taxon>Eukaryota</taxon>
        <taxon>Viridiplantae</taxon>
        <taxon>Streptophyta</taxon>
        <taxon>Embryophyta</taxon>
        <taxon>Tracheophyta</taxon>
        <taxon>Spermatophyta</taxon>
        <taxon>Magnoliopsida</taxon>
        <taxon>eudicotyledons</taxon>
        <taxon>Gunneridae</taxon>
        <taxon>Pentapetalae</taxon>
        <taxon>rosids</taxon>
        <taxon>fabids</taxon>
        <taxon>Fagales</taxon>
        <taxon>Fagaceae</taxon>
        <taxon>Quercus</taxon>
    </lineage>
</organism>
<accession>A0AAW0KPT8</accession>
<dbReference type="EMBL" id="PKMF04000246">
    <property type="protein sequence ID" value="KAK7841162.1"/>
    <property type="molecule type" value="Genomic_DNA"/>
</dbReference>
<keyword evidence="4 11" id="KW-0812">Transmembrane</keyword>
<dbReference type="InterPro" id="IPR013581">
    <property type="entry name" value="PDR_assoc"/>
</dbReference>
<keyword evidence="9 11" id="KW-0472">Membrane</keyword>
<dbReference type="SMART" id="SM00382">
    <property type="entry name" value="AAA"/>
    <property type="match status" value="2"/>
</dbReference>
<evidence type="ECO:0000313" key="14">
    <source>
        <dbReference type="Proteomes" id="UP000237347"/>
    </source>
</evidence>
<feature type="transmembrane region" description="Helical" evidence="11">
    <location>
        <begin position="1193"/>
        <end position="1213"/>
    </location>
</feature>
<feature type="transmembrane region" description="Helical" evidence="11">
    <location>
        <begin position="1249"/>
        <end position="1267"/>
    </location>
</feature>
<feature type="transmembrane region" description="Helical" evidence="11">
    <location>
        <begin position="1163"/>
        <end position="1181"/>
    </location>
</feature>
<comment type="caution">
    <text evidence="13">The sequence shown here is derived from an EMBL/GenBank/DDBJ whole genome shotgun (WGS) entry which is preliminary data.</text>
</comment>
<comment type="subcellular location">
    <subcellularLocation>
        <location evidence="1">Membrane</location>
        <topology evidence="1">Multi-pass membrane protein</topology>
    </subcellularLocation>
</comment>
<proteinExistence type="inferred from homology"/>
<dbReference type="InterPro" id="IPR029481">
    <property type="entry name" value="ABC_trans_N"/>
</dbReference>
<feature type="transmembrane region" description="Helical" evidence="11">
    <location>
        <begin position="482"/>
        <end position="503"/>
    </location>
</feature>
<dbReference type="InterPro" id="IPR027417">
    <property type="entry name" value="P-loop_NTPase"/>
</dbReference>
<feature type="transmembrane region" description="Helical" evidence="11">
    <location>
        <begin position="637"/>
        <end position="656"/>
    </location>
</feature>
<evidence type="ECO:0000313" key="13">
    <source>
        <dbReference type="EMBL" id="KAK7841162.1"/>
    </source>
</evidence>
<dbReference type="Pfam" id="PF19055">
    <property type="entry name" value="ABC2_membrane_7"/>
    <property type="match status" value="1"/>
</dbReference>
<keyword evidence="14" id="KW-1185">Reference proteome</keyword>
<dbReference type="Pfam" id="PF00005">
    <property type="entry name" value="ABC_tran"/>
    <property type="match status" value="2"/>
</dbReference>
<dbReference type="InterPro" id="IPR013525">
    <property type="entry name" value="ABC2_TM"/>
</dbReference>
<dbReference type="SUPFAM" id="SSF52540">
    <property type="entry name" value="P-loop containing nucleoside triphosphate hydrolases"/>
    <property type="match status" value="2"/>
</dbReference>
<feature type="compositionally biased region" description="Polar residues" evidence="10">
    <location>
        <begin position="16"/>
        <end position="32"/>
    </location>
</feature>
<feature type="domain" description="ABC transporter" evidence="12">
    <location>
        <begin position="174"/>
        <end position="403"/>
    </location>
</feature>
<sequence>MEGIDKARGSERRASRSFSRNVSRSMSRQSWSMEDVFSGNRHSRRNSHVDEDEEALKWAAIEKLPTYDRLRTSIINSYMENEHPHAKKMHKEVDVRKLDLDERQEFIDRIFKVAEEDNERFLKKFRNRIDKVGIRLPTVEVRFDHLTIEADCYVGTRALPTLPNVARNIAESALGLLGIGLTKTTKLTILKDASGIVKPSRMALLLGPPSSGKTTLLLALAGKLDPSLKVKGDITYNGYRLNEFVPKKTSAYISQNDVHVGEMTATSMEGVENSLITDYTLKILGLDICKDTIVGDEMQRGISGGQKKRVTTGEMIVGPTKTLFMDEISTGLDSSTTFQIVKCLQQIVHLTEATVLMSLLQPAPETFDLFDDIVLLSEGQIVYQGPREHILEFFETCGFKKDQEQYWADRTRPYRYTSVSEFASRFKRFHVGMQLENELSVPYNKANGHQAALVFKKYLVSKMDLLKACTDKEWLLIKRNSFVYVFKTVQIIIVAIIASTVFLRTKMKTRTEEDGAVYIGALLFSMLINMFNGFAELSMTIARLPVFYKQRDLLFHPVWTFTLPSVVLRIPMSVLESVVWMQLLLIFLIQQMAAGIFRLISAVCRTMIIANTGGALTLLLVFLLGGFILPRGEIPKWWIWGYWVSPMSYGFNAIAVNEMFAPRWMNKNATDGVTKLGVAVLKSFDVYPDKNWYWIGAAALLGFTVLFNVLFTLALMYLNPMEKPQAILSEEAADEMEGDNTNSKEEPRLRRPVSKRDSASRSLSASDGNNTREMAIRRMSSQSNSNGINRNADSTLEAANGVAPKRGMVLPFTPLAMSFDSMNYYVDMPAEMKEQGVAEDRLQLLRGVTGAFRPGVLTALMGVSGAGKTTLMDVLAGRKTGGYIEGDVRISGFPKIQETFARISGYCEQTDIHSPQVTVRESLIYSAFLRLPKEVSNEEKMVFVDEVMELVELNNLRDAIVGLPGITGLSTEQRKRLTIAVELVANPSIIFMDEPTSGLDARAAAIVMRTVRNTVDTGRTVVCTIHQPSIDIFEAFDELLLMKRGGQVIYYGPLGRNSHKIVEYFEAIPGVPKIKDKYNPATWMLEVSSMAAEVRLGMDFAEHYKSSSLHQRNKALVKELSTPPPGAKDLYFATEFSQSTWGQFKSCLWKTWWTYWRSPDYNLVRFFFTLAAALMVGTIFWKVGTKRDNAGDLTMIIGAMYAAVLFVGINNCSTVQPIVAIERTVFYRERAAGMYSAMPYALAQVISEIPYVLVQTSYYTLIVYAMVAFEWTKIPKWWVWYYWICPVAWTVYGLIVSQYGDVEDTINVPGVSPAPKIKEYIESHFGYDPNFMGPVAGVLVGFAVFFAFMFAYCIKTLNFQNR</sequence>
<dbReference type="GO" id="GO:0016020">
    <property type="term" value="C:membrane"/>
    <property type="evidence" value="ECO:0007669"/>
    <property type="project" value="UniProtKB-SubCell"/>
</dbReference>
<dbReference type="GO" id="GO:0140359">
    <property type="term" value="F:ABC-type transporter activity"/>
    <property type="evidence" value="ECO:0007669"/>
    <property type="project" value="InterPro"/>
</dbReference>
<feature type="transmembrane region" description="Helical" evidence="11">
    <location>
        <begin position="606"/>
        <end position="630"/>
    </location>
</feature>
<evidence type="ECO:0000256" key="1">
    <source>
        <dbReference type="ARBA" id="ARBA00004141"/>
    </source>
</evidence>
<dbReference type="Pfam" id="PF08370">
    <property type="entry name" value="PDR_assoc"/>
    <property type="match status" value="1"/>
</dbReference>